<organism evidence="1">
    <name type="scientific">marine sediment metagenome</name>
    <dbReference type="NCBI Taxonomy" id="412755"/>
    <lineage>
        <taxon>unclassified sequences</taxon>
        <taxon>metagenomes</taxon>
        <taxon>ecological metagenomes</taxon>
    </lineage>
</organism>
<protein>
    <submittedName>
        <fullName evidence="1">Uncharacterized protein</fullName>
    </submittedName>
</protein>
<accession>A0A0F9Y9A0</accession>
<comment type="caution">
    <text evidence="1">The sequence shown here is derived from an EMBL/GenBank/DDBJ whole genome shotgun (WGS) entry which is preliminary data.</text>
</comment>
<dbReference type="EMBL" id="LAZR01000009">
    <property type="protein sequence ID" value="KKO08537.1"/>
    <property type="molecule type" value="Genomic_DNA"/>
</dbReference>
<gene>
    <name evidence="1" type="ORF">LCGC14_0044770</name>
</gene>
<evidence type="ECO:0000313" key="1">
    <source>
        <dbReference type="EMBL" id="KKO08537.1"/>
    </source>
</evidence>
<name>A0A0F9Y9A0_9ZZZZ</name>
<reference evidence="1" key="1">
    <citation type="journal article" date="2015" name="Nature">
        <title>Complex archaea that bridge the gap between prokaryotes and eukaryotes.</title>
        <authorList>
            <person name="Spang A."/>
            <person name="Saw J.H."/>
            <person name="Jorgensen S.L."/>
            <person name="Zaremba-Niedzwiedzka K."/>
            <person name="Martijn J."/>
            <person name="Lind A.E."/>
            <person name="van Eijk R."/>
            <person name="Schleper C."/>
            <person name="Guy L."/>
            <person name="Ettema T.J."/>
        </authorList>
    </citation>
    <scope>NUCLEOTIDE SEQUENCE</scope>
</reference>
<sequence length="121" mass="13205">MKQTITARITFDPSHRLDSENEYDPEVDLTSIMDYGRDRFNVDSYSIISVAPAVEAEAKQEDADRGDQQFTVVISTQTRAANAQEALTIALAQISDGSAYAEVKSDDGGAEEGTLSELLEQ</sequence>
<dbReference type="AlphaFoldDB" id="A0A0F9Y9A0"/>
<proteinExistence type="predicted"/>